<dbReference type="EMBL" id="JAHRIN010028299">
    <property type="protein sequence ID" value="MEQ2201602.1"/>
    <property type="molecule type" value="Genomic_DNA"/>
</dbReference>
<reference evidence="1 2" key="1">
    <citation type="submission" date="2021-06" db="EMBL/GenBank/DDBJ databases">
        <authorList>
            <person name="Palmer J.M."/>
        </authorList>
    </citation>
    <scope>NUCLEOTIDE SEQUENCE [LARGE SCALE GENOMIC DNA]</scope>
    <source>
        <strain evidence="1 2">XC_2019</strain>
        <tissue evidence="1">Muscle</tissue>
    </source>
</reference>
<comment type="caution">
    <text evidence="1">The sequence shown here is derived from an EMBL/GenBank/DDBJ whole genome shotgun (WGS) entry which is preliminary data.</text>
</comment>
<feature type="non-terminal residue" evidence="1">
    <location>
        <position position="1"/>
    </location>
</feature>
<keyword evidence="2" id="KW-1185">Reference proteome</keyword>
<gene>
    <name evidence="1" type="primary">DOCK9_3</name>
    <name evidence="1" type="ORF">XENOCAPTIV_014939</name>
</gene>
<name>A0ABV0R0K7_9TELE</name>
<dbReference type="InterPro" id="IPR026791">
    <property type="entry name" value="DOCK"/>
</dbReference>
<proteinExistence type="predicted"/>
<dbReference type="Proteomes" id="UP001434883">
    <property type="component" value="Unassembled WGS sequence"/>
</dbReference>
<protein>
    <submittedName>
        <fullName evidence="1">Dedicator of cytokinesis protein 9</fullName>
    </submittedName>
</protein>
<evidence type="ECO:0000313" key="2">
    <source>
        <dbReference type="Proteomes" id="UP001434883"/>
    </source>
</evidence>
<accession>A0ABV0R0K7</accession>
<evidence type="ECO:0000313" key="1">
    <source>
        <dbReference type="EMBL" id="MEQ2201602.1"/>
    </source>
</evidence>
<dbReference type="PANTHER" id="PTHR23317">
    <property type="entry name" value="DEDICATOR OF CYTOKINESIS DOCK"/>
    <property type="match status" value="1"/>
</dbReference>
<dbReference type="PANTHER" id="PTHR23317:SF77">
    <property type="entry name" value="DEDICATOR OF CYTOKINESIS PROTEIN 9"/>
    <property type="match status" value="1"/>
</dbReference>
<organism evidence="1 2">
    <name type="scientific">Xenoophorus captivus</name>
    <dbReference type="NCBI Taxonomy" id="1517983"/>
    <lineage>
        <taxon>Eukaryota</taxon>
        <taxon>Metazoa</taxon>
        <taxon>Chordata</taxon>
        <taxon>Craniata</taxon>
        <taxon>Vertebrata</taxon>
        <taxon>Euteleostomi</taxon>
        <taxon>Actinopterygii</taxon>
        <taxon>Neopterygii</taxon>
        <taxon>Teleostei</taxon>
        <taxon>Neoteleostei</taxon>
        <taxon>Acanthomorphata</taxon>
        <taxon>Ovalentaria</taxon>
        <taxon>Atherinomorphae</taxon>
        <taxon>Cyprinodontiformes</taxon>
        <taxon>Goodeidae</taxon>
        <taxon>Xenoophorus</taxon>
    </lineage>
</organism>
<sequence length="75" mass="8732">LDYSLTDDFCRNHFLVGLLLQEVGGALQEHRDIRQMAIQVLKGLMIKHTFDDRYAARVSDAAFLTQRFLHFSKIH</sequence>